<keyword evidence="4" id="KW-1185">Reference proteome</keyword>
<comment type="caution">
    <text evidence="3">The sequence shown here is derived from an EMBL/GenBank/DDBJ whole genome shotgun (WGS) entry which is preliminary data.</text>
</comment>
<evidence type="ECO:0008006" key="5">
    <source>
        <dbReference type="Google" id="ProtNLM"/>
    </source>
</evidence>
<gene>
    <name evidence="3" type="ORF">TIFTF001_030257</name>
</gene>
<dbReference type="Pfam" id="PF01535">
    <property type="entry name" value="PPR"/>
    <property type="match status" value="4"/>
</dbReference>
<feature type="repeat" description="PPR" evidence="2">
    <location>
        <begin position="590"/>
        <end position="624"/>
    </location>
</feature>
<dbReference type="AlphaFoldDB" id="A0AA88J4N3"/>
<dbReference type="InterPro" id="IPR011990">
    <property type="entry name" value="TPR-like_helical_dom_sf"/>
</dbReference>
<dbReference type="Pfam" id="PF13041">
    <property type="entry name" value="PPR_2"/>
    <property type="match status" value="2"/>
</dbReference>
<sequence>MDSIITSPTTISFHFHFPFSPNPFTTSNHRHRHCHHALQPKASSFRRTRTPIPPRKRRRRKYPPVFTEKDAFPESLPLHSKNPRAVFNDIQRFARQNKLAQALTILDYLDQRGIPVNPTTFAALIAACVRTKSLDHGKQVHSFIRVNGLDNNEFLRTKLVHMYTACGSVDDAHQLFDESPSRSVYPWNALLRGNVISGGRKYRDALSTYYQMRALGVEMNVYSFSSVIKSLAGASALVQGLKTHALLIKNGFIDSALLRTTLIDMYFKCGKIKLARQVFEEIAERDIVVWGAMISGFAHNRLQWEALKYVRWMVNEGTTPNSVILTIILPAIGDVLAWKLGREVHAYAVKTKRYSKLIFIQSALIDMYCKCGDMEKGRRVFYSSKVRNAICWTALMSGYISNGRLEQALRSIIWMQQEGVRPDVVTVATVIPICAELRALKPGKEIHAYAVKNCFLPNVSLVSSLMMMYSKCGILDYSVRLFNGMEWRNVILWTAMIDSFIDNRRLDDALSMIRSMLLSKHRPDSVAIGRMVCVCNELKNLKLGKEIHGQVLKRNFESVHFVSAEIVKMYGCCGVVDDAKLVFDTIRVKGSMTWTAIIEAYRDNGLHQDAIDLFDEMRDKCFTPNHLTFHVVLSICNEAGFVDDACRIFNLMTRSYNVKASEEHYSLIIGLLTRSGRTEAAQRFMQLSSLS</sequence>
<reference evidence="3" key="1">
    <citation type="submission" date="2023-07" db="EMBL/GenBank/DDBJ databases">
        <title>draft genome sequence of fig (Ficus carica).</title>
        <authorList>
            <person name="Takahashi T."/>
            <person name="Nishimura K."/>
        </authorList>
    </citation>
    <scope>NUCLEOTIDE SEQUENCE</scope>
</reference>
<evidence type="ECO:0000313" key="3">
    <source>
        <dbReference type="EMBL" id="GMN61176.1"/>
    </source>
</evidence>
<evidence type="ECO:0000256" key="2">
    <source>
        <dbReference type="PROSITE-ProRule" id="PRU00708"/>
    </source>
</evidence>
<dbReference type="PANTHER" id="PTHR47926:SF354">
    <property type="entry name" value="REPEAT (PPR-LIKE) SUPERFAMILY PROTEIN, PUTATIVE-RELATED"/>
    <property type="match status" value="1"/>
</dbReference>
<dbReference type="NCBIfam" id="TIGR00756">
    <property type="entry name" value="PPR"/>
    <property type="match status" value="3"/>
</dbReference>
<dbReference type="FunFam" id="1.25.40.10:FF:001058">
    <property type="entry name" value="Pentatricopeptide repeat-containing protein chloroplastic"/>
    <property type="match status" value="1"/>
</dbReference>
<evidence type="ECO:0000256" key="1">
    <source>
        <dbReference type="ARBA" id="ARBA00022737"/>
    </source>
</evidence>
<evidence type="ECO:0000313" key="4">
    <source>
        <dbReference type="Proteomes" id="UP001187192"/>
    </source>
</evidence>
<dbReference type="PANTHER" id="PTHR47926">
    <property type="entry name" value="PENTATRICOPEPTIDE REPEAT-CONTAINING PROTEIN"/>
    <property type="match status" value="1"/>
</dbReference>
<organism evidence="3 4">
    <name type="scientific">Ficus carica</name>
    <name type="common">Common fig</name>
    <dbReference type="NCBI Taxonomy" id="3494"/>
    <lineage>
        <taxon>Eukaryota</taxon>
        <taxon>Viridiplantae</taxon>
        <taxon>Streptophyta</taxon>
        <taxon>Embryophyta</taxon>
        <taxon>Tracheophyta</taxon>
        <taxon>Spermatophyta</taxon>
        <taxon>Magnoliopsida</taxon>
        <taxon>eudicotyledons</taxon>
        <taxon>Gunneridae</taxon>
        <taxon>Pentapetalae</taxon>
        <taxon>rosids</taxon>
        <taxon>fabids</taxon>
        <taxon>Rosales</taxon>
        <taxon>Moraceae</taxon>
        <taxon>Ficeae</taxon>
        <taxon>Ficus</taxon>
    </lineage>
</organism>
<dbReference type="InterPro" id="IPR002885">
    <property type="entry name" value="PPR_rpt"/>
</dbReference>
<name>A0AA88J4N3_FICCA</name>
<feature type="repeat" description="PPR" evidence="2">
    <location>
        <begin position="388"/>
        <end position="422"/>
    </location>
</feature>
<protein>
    <recommendedName>
        <fullName evidence="5">Pentatricopeptide repeat-containing protein</fullName>
    </recommendedName>
</protein>
<dbReference type="InterPro" id="IPR046960">
    <property type="entry name" value="PPR_At4g14850-like_plant"/>
</dbReference>
<feature type="repeat" description="PPR" evidence="2">
    <location>
        <begin position="489"/>
        <end position="523"/>
    </location>
</feature>
<keyword evidence="1" id="KW-0677">Repeat</keyword>
<dbReference type="PROSITE" id="PS51375">
    <property type="entry name" value="PPR"/>
    <property type="match status" value="4"/>
</dbReference>
<dbReference type="Gene3D" id="1.25.40.10">
    <property type="entry name" value="Tetratricopeptide repeat domain"/>
    <property type="match status" value="5"/>
</dbReference>
<proteinExistence type="predicted"/>
<feature type="repeat" description="PPR" evidence="2">
    <location>
        <begin position="286"/>
        <end position="320"/>
    </location>
</feature>
<dbReference type="FunFam" id="1.25.40.10:FF:000285">
    <property type="entry name" value="Pentatricopeptide repeat-containing protein, chloroplastic"/>
    <property type="match status" value="1"/>
</dbReference>
<accession>A0AA88J4N3</accession>
<dbReference type="GO" id="GO:0003723">
    <property type="term" value="F:RNA binding"/>
    <property type="evidence" value="ECO:0007669"/>
    <property type="project" value="InterPro"/>
</dbReference>
<dbReference type="GO" id="GO:0009451">
    <property type="term" value="P:RNA modification"/>
    <property type="evidence" value="ECO:0007669"/>
    <property type="project" value="InterPro"/>
</dbReference>
<dbReference type="Proteomes" id="UP001187192">
    <property type="component" value="Unassembled WGS sequence"/>
</dbReference>
<dbReference type="EMBL" id="BTGU01000107">
    <property type="protein sequence ID" value="GMN61176.1"/>
    <property type="molecule type" value="Genomic_DNA"/>
</dbReference>